<evidence type="ECO:0008006" key="3">
    <source>
        <dbReference type="Google" id="ProtNLM"/>
    </source>
</evidence>
<proteinExistence type="predicted"/>
<reference evidence="1 2" key="1">
    <citation type="submission" date="2023-06" db="EMBL/GenBank/DDBJ databases">
        <title>Azospirillum isscasensis sp.nov, a bacterium isolated from rhizosphere soil of rice.</title>
        <authorList>
            <person name="Wang H."/>
        </authorList>
    </citation>
    <scope>NUCLEOTIDE SEQUENCE [LARGE SCALE GENOMIC DNA]</scope>
    <source>
        <strain evidence="1 2">C340-1</strain>
    </source>
</reference>
<evidence type="ECO:0000313" key="1">
    <source>
        <dbReference type="EMBL" id="MDQ2102523.1"/>
    </source>
</evidence>
<dbReference type="Proteomes" id="UP001227317">
    <property type="component" value="Unassembled WGS sequence"/>
</dbReference>
<gene>
    <name evidence="1" type="ORF">QSG27_07435</name>
</gene>
<protein>
    <recommendedName>
        <fullName evidence="3">Anti-bacteriophage protein A/HamA C-terminal domain-containing protein</fullName>
    </recommendedName>
</protein>
<comment type="caution">
    <text evidence="1">The sequence shown here is derived from an EMBL/GenBank/DDBJ whole genome shotgun (WGS) entry which is preliminary data.</text>
</comment>
<accession>A0ABU0WE92</accession>
<organism evidence="1 2">
    <name type="scientific">Azospirillum isscasi</name>
    <dbReference type="NCBI Taxonomy" id="3053926"/>
    <lineage>
        <taxon>Bacteria</taxon>
        <taxon>Pseudomonadati</taxon>
        <taxon>Pseudomonadota</taxon>
        <taxon>Alphaproteobacteria</taxon>
        <taxon>Rhodospirillales</taxon>
        <taxon>Azospirillaceae</taxon>
        <taxon>Azospirillum</taxon>
    </lineage>
</organism>
<name>A0ABU0WE92_9PROT</name>
<evidence type="ECO:0000313" key="2">
    <source>
        <dbReference type="Proteomes" id="UP001227317"/>
    </source>
</evidence>
<dbReference type="RefSeq" id="WP_306704715.1">
    <property type="nucleotide sequence ID" value="NZ_JAUJFI010000024.1"/>
</dbReference>
<keyword evidence="2" id="KW-1185">Reference proteome</keyword>
<sequence length="259" mass="27912">MPLPITLVSDLNTIFSGLAGAGSSYSTLRGQGKQFEFWLTMRFAQRCIAEGHTVEVRRGDDTVIDAANPGVFYVRGGPGAIHGLNPKAPGFIWVKTSSDEYEIHGSLQYIGRSGARHEYDISVLPRSIGDALRTAPGGRAQGGRPYGLPIIGIECKDKANNAPLDEMRACIARLFDNTVLNKGMCCADNQWTSLTYGAAQVRYVDAFKAGFFAVARVGGFQKGAETLASHFHIDTLENMYAPSASDLVALEDGIAKHLP</sequence>
<dbReference type="EMBL" id="JAUJFI010000024">
    <property type="protein sequence ID" value="MDQ2102523.1"/>
    <property type="molecule type" value="Genomic_DNA"/>
</dbReference>